<organism evidence="1 2">
    <name type="scientific">Oryza sativa subsp. japonica</name>
    <name type="common">Rice</name>
    <dbReference type="NCBI Taxonomy" id="39947"/>
    <lineage>
        <taxon>Eukaryota</taxon>
        <taxon>Viridiplantae</taxon>
        <taxon>Streptophyta</taxon>
        <taxon>Embryophyta</taxon>
        <taxon>Tracheophyta</taxon>
        <taxon>Spermatophyta</taxon>
        <taxon>Magnoliopsida</taxon>
        <taxon>Liliopsida</taxon>
        <taxon>Poales</taxon>
        <taxon>Poaceae</taxon>
        <taxon>BOP clade</taxon>
        <taxon>Oryzoideae</taxon>
        <taxon>Oryzeae</taxon>
        <taxon>Oryzinae</taxon>
        <taxon>Oryza</taxon>
        <taxon>Oryza sativa</taxon>
    </lineage>
</organism>
<evidence type="ECO:0000313" key="2">
    <source>
        <dbReference type="Proteomes" id="UP000059680"/>
    </source>
</evidence>
<sequence length="81" mass="9186">MDNFSIRSENLFQDIFSDVGVKTTNEYLSSTTNIVSMGNTISSIYLSPEPLLFSYLPLDQYASVWKSKAFHSFQSLHELAL</sequence>
<evidence type="ECO:0000313" key="1">
    <source>
        <dbReference type="EMBL" id="BAS91114.1"/>
    </source>
</evidence>
<protein>
    <submittedName>
        <fullName evidence="1">Os04g0625850 protein</fullName>
    </submittedName>
</protein>
<accession>A0A0P0WF58</accession>
<dbReference type="InParanoid" id="A0A0P0WF58"/>
<dbReference type="Proteomes" id="UP000059680">
    <property type="component" value="Chromosome 4"/>
</dbReference>
<gene>
    <name evidence="1" type="ordered locus">Os04g0625850</name>
    <name evidence="1" type="ORF">OSNPB_040625850</name>
</gene>
<proteinExistence type="predicted"/>
<dbReference type="SMR" id="A0A0P0WF58"/>
<reference evidence="1 2" key="3">
    <citation type="journal article" date="2013" name="Rice">
        <title>Improvement of the Oryza sativa Nipponbare reference genome using next generation sequence and optical map data.</title>
        <authorList>
            <person name="Kawahara Y."/>
            <person name="de la Bastide M."/>
            <person name="Hamilton J.P."/>
            <person name="Kanamori H."/>
            <person name="McCombie W.R."/>
            <person name="Ouyang S."/>
            <person name="Schwartz D.C."/>
            <person name="Tanaka T."/>
            <person name="Wu J."/>
            <person name="Zhou S."/>
            <person name="Childs K.L."/>
            <person name="Davidson R.M."/>
            <person name="Lin H."/>
            <person name="Quesada-Ocampo L."/>
            <person name="Vaillancourt B."/>
            <person name="Sakai H."/>
            <person name="Lee S.S."/>
            <person name="Kim J."/>
            <person name="Numa H."/>
            <person name="Itoh T."/>
            <person name="Buell C.R."/>
            <person name="Matsumoto T."/>
        </authorList>
    </citation>
    <scope>NUCLEOTIDE SEQUENCE [LARGE SCALE GENOMIC DNA]</scope>
    <source>
        <strain evidence="2">cv. Nipponbare</strain>
    </source>
</reference>
<reference evidence="2" key="1">
    <citation type="journal article" date="2005" name="Nature">
        <title>The map-based sequence of the rice genome.</title>
        <authorList>
            <consortium name="International rice genome sequencing project (IRGSP)"/>
            <person name="Matsumoto T."/>
            <person name="Wu J."/>
            <person name="Kanamori H."/>
            <person name="Katayose Y."/>
            <person name="Fujisawa M."/>
            <person name="Namiki N."/>
            <person name="Mizuno H."/>
            <person name="Yamamoto K."/>
            <person name="Antonio B.A."/>
            <person name="Baba T."/>
            <person name="Sakata K."/>
            <person name="Nagamura Y."/>
            <person name="Aoki H."/>
            <person name="Arikawa K."/>
            <person name="Arita K."/>
            <person name="Bito T."/>
            <person name="Chiden Y."/>
            <person name="Fujitsuka N."/>
            <person name="Fukunaka R."/>
            <person name="Hamada M."/>
            <person name="Harada C."/>
            <person name="Hayashi A."/>
            <person name="Hijishita S."/>
            <person name="Honda M."/>
            <person name="Hosokawa S."/>
            <person name="Ichikawa Y."/>
            <person name="Idonuma A."/>
            <person name="Iijima M."/>
            <person name="Ikeda M."/>
            <person name="Ikeno M."/>
            <person name="Ito K."/>
            <person name="Ito S."/>
            <person name="Ito T."/>
            <person name="Ito Y."/>
            <person name="Ito Y."/>
            <person name="Iwabuchi A."/>
            <person name="Kamiya K."/>
            <person name="Karasawa W."/>
            <person name="Kurita K."/>
            <person name="Katagiri S."/>
            <person name="Kikuta A."/>
            <person name="Kobayashi H."/>
            <person name="Kobayashi N."/>
            <person name="Machita K."/>
            <person name="Maehara T."/>
            <person name="Masukawa M."/>
            <person name="Mizubayashi T."/>
            <person name="Mukai Y."/>
            <person name="Nagasaki H."/>
            <person name="Nagata Y."/>
            <person name="Naito S."/>
            <person name="Nakashima M."/>
            <person name="Nakama Y."/>
            <person name="Nakamichi Y."/>
            <person name="Nakamura M."/>
            <person name="Meguro A."/>
            <person name="Negishi M."/>
            <person name="Ohta I."/>
            <person name="Ohta T."/>
            <person name="Okamoto M."/>
            <person name="Ono N."/>
            <person name="Saji S."/>
            <person name="Sakaguchi M."/>
            <person name="Sakai K."/>
            <person name="Shibata M."/>
            <person name="Shimokawa T."/>
            <person name="Song J."/>
            <person name="Takazaki Y."/>
            <person name="Terasawa K."/>
            <person name="Tsugane M."/>
            <person name="Tsuji K."/>
            <person name="Ueda S."/>
            <person name="Waki K."/>
            <person name="Yamagata H."/>
            <person name="Yamamoto M."/>
            <person name="Yamamoto S."/>
            <person name="Yamane H."/>
            <person name="Yoshiki S."/>
            <person name="Yoshihara R."/>
            <person name="Yukawa K."/>
            <person name="Zhong H."/>
            <person name="Yano M."/>
            <person name="Yuan Q."/>
            <person name="Ouyang S."/>
            <person name="Liu J."/>
            <person name="Jones K.M."/>
            <person name="Gansberger K."/>
            <person name="Moffat K."/>
            <person name="Hill J."/>
            <person name="Bera J."/>
            <person name="Fadrosh D."/>
            <person name="Jin S."/>
            <person name="Johri S."/>
            <person name="Kim M."/>
            <person name="Overton L."/>
            <person name="Reardon M."/>
            <person name="Tsitrin T."/>
            <person name="Vuong H."/>
            <person name="Weaver B."/>
            <person name="Ciecko A."/>
            <person name="Tallon L."/>
            <person name="Jackson J."/>
            <person name="Pai G."/>
            <person name="Aken S.V."/>
            <person name="Utterback T."/>
            <person name="Reidmuller S."/>
            <person name="Feldblyum T."/>
            <person name="Hsiao J."/>
            <person name="Zismann V."/>
            <person name="Iobst S."/>
            <person name="de Vazeille A.R."/>
            <person name="Buell C.R."/>
            <person name="Ying K."/>
            <person name="Li Y."/>
            <person name="Lu T."/>
            <person name="Huang Y."/>
            <person name="Zhao Q."/>
            <person name="Feng Q."/>
            <person name="Zhang L."/>
            <person name="Zhu J."/>
            <person name="Weng Q."/>
            <person name="Mu J."/>
            <person name="Lu Y."/>
            <person name="Fan D."/>
            <person name="Liu Y."/>
            <person name="Guan J."/>
            <person name="Zhang Y."/>
            <person name="Yu S."/>
            <person name="Liu X."/>
            <person name="Zhang Y."/>
            <person name="Hong G."/>
            <person name="Han B."/>
            <person name="Choisne N."/>
            <person name="Demange N."/>
            <person name="Orjeda G."/>
            <person name="Samain S."/>
            <person name="Cattolico L."/>
            <person name="Pelletier E."/>
            <person name="Couloux A."/>
            <person name="Segurens B."/>
            <person name="Wincker P."/>
            <person name="D'Hont A."/>
            <person name="Scarpelli C."/>
            <person name="Weissenbach J."/>
            <person name="Salanoubat M."/>
            <person name="Quetier F."/>
            <person name="Yu Y."/>
            <person name="Kim H.R."/>
            <person name="Rambo T."/>
            <person name="Currie J."/>
            <person name="Collura K."/>
            <person name="Luo M."/>
            <person name="Yang T."/>
            <person name="Ammiraju J.S.S."/>
            <person name="Engler F."/>
            <person name="Soderlund C."/>
            <person name="Wing R.A."/>
            <person name="Palmer L.E."/>
            <person name="de la Bastide M."/>
            <person name="Spiegel L."/>
            <person name="Nascimento L."/>
            <person name="Zutavern T."/>
            <person name="O'Shaughnessy A."/>
            <person name="Dike S."/>
            <person name="Dedhia N."/>
            <person name="Preston R."/>
            <person name="Balija V."/>
            <person name="McCombie W.R."/>
            <person name="Chow T."/>
            <person name="Chen H."/>
            <person name="Chung M."/>
            <person name="Chen C."/>
            <person name="Shaw J."/>
            <person name="Wu H."/>
            <person name="Hsiao K."/>
            <person name="Chao Y."/>
            <person name="Chu M."/>
            <person name="Cheng C."/>
            <person name="Hour A."/>
            <person name="Lee P."/>
            <person name="Lin S."/>
            <person name="Lin Y."/>
            <person name="Liou J."/>
            <person name="Liu S."/>
            <person name="Hsing Y."/>
            <person name="Raghuvanshi S."/>
            <person name="Mohanty A."/>
            <person name="Bharti A.K."/>
            <person name="Gaur A."/>
            <person name="Gupta V."/>
            <person name="Kumar D."/>
            <person name="Ravi V."/>
            <person name="Vij S."/>
            <person name="Kapur A."/>
            <person name="Khurana P."/>
            <person name="Khurana P."/>
            <person name="Khurana J.P."/>
            <person name="Tyagi A.K."/>
            <person name="Gaikwad K."/>
            <person name="Singh A."/>
            <person name="Dalal V."/>
            <person name="Srivastava S."/>
            <person name="Dixit A."/>
            <person name="Pal A.K."/>
            <person name="Ghazi I.A."/>
            <person name="Yadav M."/>
            <person name="Pandit A."/>
            <person name="Bhargava A."/>
            <person name="Sureshbabu K."/>
            <person name="Batra K."/>
            <person name="Sharma T.R."/>
            <person name="Mohapatra T."/>
            <person name="Singh N.K."/>
            <person name="Messing J."/>
            <person name="Nelson A.B."/>
            <person name="Fuks G."/>
            <person name="Kavchok S."/>
            <person name="Keizer G."/>
            <person name="Linton E."/>
            <person name="Llaca V."/>
            <person name="Song R."/>
            <person name="Tanyolac B."/>
            <person name="Young S."/>
            <person name="Ho-Il K."/>
            <person name="Hahn J.H."/>
            <person name="Sangsakoo G."/>
            <person name="Vanavichit A."/>
            <person name="de Mattos Luiz.A.T."/>
            <person name="Zimmer P.D."/>
            <person name="Malone G."/>
            <person name="Dellagostin O."/>
            <person name="de Oliveira A.C."/>
            <person name="Bevan M."/>
            <person name="Bancroft I."/>
            <person name="Minx P."/>
            <person name="Cordum H."/>
            <person name="Wilson R."/>
            <person name="Cheng Z."/>
            <person name="Jin W."/>
            <person name="Jiang J."/>
            <person name="Leong S.A."/>
            <person name="Iwama H."/>
            <person name="Gojobori T."/>
            <person name="Itoh T."/>
            <person name="Niimura Y."/>
            <person name="Fujii Y."/>
            <person name="Habara T."/>
            <person name="Sakai H."/>
            <person name="Sato Y."/>
            <person name="Wilson G."/>
            <person name="Kumar K."/>
            <person name="McCouch S."/>
            <person name="Juretic N."/>
            <person name="Hoen D."/>
            <person name="Wright S."/>
            <person name="Bruskiewich R."/>
            <person name="Bureau T."/>
            <person name="Miyao A."/>
            <person name="Hirochika H."/>
            <person name="Nishikawa T."/>
            <person name="Kadowaki K."/>
            <person name="Sugiura M."/>
            <person name="Burr B."/>
            <person name="Sasaki T."/>
        </authorList>
    </citation>
    <scope>NUCLEOTIDE SEQUENCE [LARGE SCALE GENOMIC DNA]</scope>
    <source>
        <strain evidence="2">cv. Nipponbare</strain>
    </source>
</reference>
<reference evidence="1 2" key="2">
    <citation type="journal article" date="2013" name="Plant Cell Physiol.">
        <title>Rice Annotation Project Database (RAP-DB): an integrative and interactive database for rice genomics.</title>
        <authorList>
            <person name="Sakai H."/>
            <person name="Lee S.S."/>
            <person name="Tanaka T."/>
            <person name="Numa H."/>
            <person name="Kim J."/>
            <person name="Kawahara Y."/>
            <person name="Wakimoto H."/>
            <person name="Yang C.C."/>
            <person name="Iwamoto M."/>
            <person name="Abe T."/>
            <person name="Yamada Y."/>
            <person name="Muto A."/>
            <person name="Inokuchi H."/>
            <person name="Ikemura T."/>
            <person name="Matsumoto T."/>
            <person name="Sasaki T."/>
            <person name="Itoh T."/>
        </authorList>
    </citation>
    <scope>NUCLEOTIDE SEQUENCE [LARGE SCALE GENOMIC DNA]</scope>
    <source>
        <strain evidence="2">cv. Nipponbare</strain>
    </source>
</reference>
<dbReference type="Gramene" id="Os04t0625850-00">
    <property type="protein sequence ID" value="Os04t0625850-00"/>
    <property type="gene ID" value="Os04g0625850"/>
</dbReference>
<dbReference type="AlphaFoldDB" id="A0A0P0WF58"/>
<dbReference type="PaxDb" id="39947-A0A0P0WF58"/>
<dbReference type="EMBL" id="AP014960">
    <property type="protein sequence ID" value="BAS91114.1"/>
    <property type="molecule type" value="Genomic_DNA"/>
</dbReference>
<keyword evidence="2" id="KW-1185">Reference proteome</keyword>
<name>A0A0P0WF58_ORYSJ</name>